<feature type="binding site" evidence="4">
    <location>
        <position position="100"/>
    </location>
    <ligand>
        <name>Zn(2+)</name>
        <dbReference type="ChEBI" id="CHEBI:29105"/>
    </ligand>
</feature>
<dbReference type="RefSeq" id="WP_123961124.1">
    <property type="nucleotide sequence ID" value="NZ_CP033898.1"/>
</dbReference>
<keyword evidence="6" id="KW-1185">Reference proteome</keyword>
<evidence type="ECO:0000256" key="4">
    <source>
        <dbReference type="HAMAP-Rule" id="MF_00213"/>
    </source>
</evidence>
<dbReference type="PANTHER" id="PTHR34535:SF3">
    <property type="entry name" value="HYDROGENASE MATURATION FACTOR HYPA"/>
    <property type="match status" value="1"/>
</dbReference>
<organism evidence="5 6">
    <name type="scientific">Corynebacterium pseudopelargi</name>
    <dbReference type="NCBI Taxonomy" id="2080757"/>
    <lineage>
        <taxon>Bacteria</taxon>
        <taxon>Bacillati</taxon>
        <taxon>Actinomycetota</taxon>
        <taxon>Actinomycetes</taxon>
        <taxon>Mycobacteriales</taxon>
        <taxon>Corynebacteriaceae</taxon>
        <taxon>Corynebacterium</taxon>
    </lineage>
</organism>
<keyword evidence="1 4" id="KW-0533">Nickel</keyword>
<feature type="binding site" evidence="4">
    <location>
        <position position="97"/>
    </location>
    <ligand>
        <name>Zn(2+)</name>
        <dbReference type="ChEBI" id="CHEBI:29105"/>
    </ligand>
</feature>
<dbReference type="KEGG" id="cpso:CPPEL_11005"/>
<feature type="binding site" evidence="4">
    <location>
        <position position="83"/>
    </location>
    <ligand>
        <name>Zn(2+)</name>
        <dbReference type="ChEBI" id="CHEBI:29105"/>
    </ligand>
</feature>
<dbReference type="OrthoDB" id="288014at2"/>
<dbReference type="GO" id="GO:0016151">
    <property type="term" value="F:nickel cation binding"/>
    <property type="evidence" value="ECO:0007669"/>
    <property type="project" value="UniProtKB-UniRule"/>
</dbReference>
<comment type="similarity">
    <text evidence="4">Belongs to the HypA/HybF family.</text>
</comment>
<dbReference type="Proteomes" id="UP000271426">
    <property type="component" value="Chromosome"/>
</dbReference>
<dbReference type="EMBL" id="CP033898">
    <property type="protein sequence ID" value="AZA10292.1"/>
    <property type="molecule type" value="Genomic_DNA"/>
</dbReference>
<name>A0A3G6IX72_9CORY</name>
<dbReference type="PIRSF" id="PIRSF004761">
    <property type="entry name" value="Hydrgn_mat_HypA"/>
    <property type="match status" value="1"/>
</dbReference>
<feature type="binding site" evidence="4">
    <location>
        <position position="81"/>
    </location>
    <ligand>
        <name>Zn(2+)</name>
        <dbReference type="ChEBI" id="CHEBI:29105"/>
    </ligand>
</feature>
<evidence type="ECO:0000313" key="6">
    <source>
        <dbReference type="Proteomes" id="UP000271426"/>
    </source>
</evidence>
<dbReference type="GO" id="GO:0051604">
    <property type="term" value="P:protein maturation"/>
    <property type="evidence" value="ECO:0007669"/>
    <property type="project" value="InterPro"/>
</dbReference>
<dbReference type="Pfam" id="PF01155">
    <property type="entry name" value="HypA"/>
    <property type="match status" value="1"/>
</dbReference>
<evidence type="ECO:0000256" key="3">
    <source>
        <dbReference type="ARBA" id="ARBA00022833"/>
    </source>
</evidence>
<accession>A0A3G6IX72</accession>
<evidence type="ECO:0000256" key="1">
    <source>
        <dbReference type="ARBA" id="ARBA00022596"/>
    </source>
</evidence>
<protein>
    <recommendedName>
        <fullName evidence="4">Hydrogenase maturation factor HypA</fullName>
    </recommendedName>
</protein>
<evidence type="ECO:0000313" key="5">
    <source>
        <dbReference type="EMBL" id="AZA10292.1"/>
    </source>
</evidence>
<gene>
    <name evidence="4" type="primary">hypA</name>
    <name evidence="5" type="ORF">CPPEL_11005</name>
</gene>
<feature type="binding site" evidence="4">
    <location>
        <position position="13"/>
    </location>
    <ligand>
        <name>Ni(2+)</name>
        <dbReference type="ChEBI" id="CHEBI:49786"/>
    </ligand>
</feature>
<dbReference type="GO" id="GO:0008270">
    <property type="term" value="F:zinc ion binding"/>
    <property type="evidence" value="ECO:0007669"/>
    <property type="project" value="UniProtKB-UniRule"/>
</dbReference>
<dbReference type="InterPro" id="IPR000688">
    <property type="entry name" value="HypA/HybF"/>
</dbReference>
<dbReference type="HAMAP" id="MF_00213">
    <property type="entry name" value="HypA_HybF"/>
    <property type="match status" value="1"/>
</dbReference>
<proteinExistence type="inferred from homology"/>
<keyword evidence="2 4" id="KW-0479">Metal-binding</keyword>
<reference evidence="5 6" key="1">
    <citation type="submission" date="2018-11" db="EMBL/GenBank/DDBJ databases">
        <authorList>
            <person name="Kleinhagauer T."/>
            <person name="Glaeser S.P."/>
            <person name="Spergser J."/>
            <person name="Ruckert C."/>
            <person name="Kaempfer P."/>
            <person name="Busse H.-J."/>
        </authorList>
    </citation>
    <scope>NUCLEOTIDE SEQUENCE [LARGE SCALE GENOMIC DNA]</scope>
    <source>
        <strain evidence="5 6">812CH</strain>
    </source>
</reference>
<sequence length="123" mass="13496">MASNLPIRVGDVHEVALATQLAAVVKRAAQGRPVARINVEIGALRQVVPASLHYAWRFVSRETSLEDSELALEFLPCIIRCDCGFEGGMNGEYSVLCPECGRPGTVIQGEEFRVIDIEVLRSR</sequence>
<comment type="function">
    <text evidence="4">Involved in the maturation of [NiFe] hydrogenases. Required for nickel insertion into the metal center of the hydrogenase.</text>
</comment>
<dbReference type="PANTHER" id="PTHR34535">
    <property type="entry name" value="HYDROGENASE MATURATION FACTOR HYPA"/>
    <property type="match status" value="1"/>
</dbReference>
<dbReference type="AlphaFoldDB" id="A0A3G6IX72"/>
<evidence type="ECO:0000256" key="2">
    <source>
        <dbReference type="ARBA" id="ARBA00022723"/>
    </source>
</evidence>
<dbReference type="Gene3D" id="3.30.2320.80">
    <property type="match status" value="1"/>
</dbReference>
<keyword evidence="3 4" id="KW-0862">Zinc</keyword>